<proteinExistence type="predicted"/>
<gene>
    <name evidence="2" type="ORF">JN11_01655</name>
</gene>
<keyword evidence="1" id="KW-0472">Membrane</keyword>
<reference evidence="2 3" key="1">
    <citation type="submission" date="2019-07" db="EMBL/GenBank/DDBJ databases">
        <title>Genomic Encyclopedia of Archaeal and Bacterial Type Strains, Phase II (KMG-II): from individual species to whole genera.</title>
        <authorList>
            <person name="Goeker M."/>
        </authorList>
    </citation>
    <scope>NUCLEOTIDE SEQUENCE [LARGE SCALE GENOMIC DNA]</scope>
    <source>
        <strain evidence="2 3">ATCC BAA-1854</strain>
    </source>
</reference>
<accession>A0A562U6Y0</accession>
<dbReference type="EMBL" id="VLLI01000004">
    <property type="protein sequence ID" value="TWJ01504.1"/>
    <property type="molecule type" value="Genomic_DNA"/>
</dbReference>
<sequence length="54" mass="6222">MDDHSSQIKYYSLKNLFIAIIYPGEVLCEKIKNYRIIKTGTFIAIALLALLVLY</sequence>
<keyword evidence="3" id="KW-1185">Reference proteome</keyword>
<evidence type="ECO:0000256" key="1">
    <source>
        <dbReference type="SAM" id="Phobius"/>
    </source>
</evidence>
<dbReference type="RefSeq" id="WP_170227717.1">
    <property type="nucleotide sequence ID" value="NZ_VLLI01000004.1"/>
</dbReference>
<evidence type="ECO:0000313" key="3">
    <source>
        <dbReference type="Proteomes" id="UP000317010"/>
    </source>
</evidence>
<dbReference type="AlphaFoldDB" id="A0A562U6Y0"/>
<keyword evidence="1" id="KW-0812">Transmembrane</keyword>
<feature type="transmembrane region" description="Helical" evidence="1">
    <location>
        <begin position="36"/>
        <end position="53"/>
    </location>
</feature>
<protein>
    <submittedName>
        <fullName evidence="2">Uncharacterized protein</fullName>
    </submittedName>
</protein>
<keyword evidence="1" id="KW-1133">Transmembrane helix</keyword>
<name>A0A562U6Y0_9SPHI</name>
<comment type="caution">
    <text evidence="2">The sequence shown here is derived from an EMBL/GenBank/DDBJ whole genome shotgun (WGS) entry which is preliminary data.</text>
</comment>
<dbReference type="Proteomes" id="UP000317010">
    <property type="component" value="Unassembled WGS sequence"/>
</dbReference>
<evidence type="ECO:0000313" key="2">
    <source>
        <dbReference type="EMBL" id="TWJ01504.1"/>
    </source>
</evidence>
<organism evidence="2 3">
    <name type="scientific">Mucilaginibacter frigoritolerans</name>
    <dbReference type="NCBI Taxonomy" id="652788"/>
    <lineage>
        <taxon>Bacteria</taxon>
        <taxon>Pseudomonadati</taxon>
        <taxon>Bacteroidota</taxon>
        <taxon>Sphingobacteriia</taxon>
        <taxon>Sphingobacteriales</taxon>
        <taxon>Sphingobacteriaceae</taxon>
        <taxon>Mucilaginibacter</taxon>
    </lineage>
</organism>